<proteinExistence type="predicted"/>
<keyword evidence="2" id="KW-1185">Reference proteome</keyword>
<dbReference type="Proteomes" id="UP001228113">
    <property type="component" value="Chromosome"/>
</dbReference>
<protein>
    <recommendedName>
        <fullName evidence="3">PKD domain-containing protein</fullName>
    </recommendedName>
</protein>
<sequence>MMHVRMWFLGAAAALAVSCGGGRDEGFLAVEPATPAVSVGETVVLTALPPSDWSGEVEWEVQGLYGGGLLQSRGLRVTYVPPAAAGTYTVNLRATGADGRVHKQAVEVRVLGSAAIEPASARVLPGASVQFRAVLKGVPREAVVWAVTEEGGGEIGPDGRYTAPQCPGTYHVTAAAGQDGATAATAVVTVAPR</sequence>
<accession>A0AA48KD35</accession>
<dbReference type="KEGG" id="msea:METESE_27820"/>
<dbReference type="RefSeq" id="WP_316410436.1">
    <property type="nucleotide sequence ID" value="NZ_AP027081.1"/>
</dbReference>
<dbReference type="AlphaFoldDB" id="A0AA48KD35"/>
<dbReference type="CDD" id="cd00146">
    <property type="entry name" value="PKD"/>
    <property type="match status" value="1"/>
</dbReference>
<name>A0AA48KD35_9BACT</name>
<gene>
    <name evidence="1" type="ORF">METESE_27820</name>
</gene>
<dbReference type="EMBL" id="AP027081">
    <property type="protein sequence ID" value="BDU77824.1"/>
    <property type="molecule type" value="Genomic_DNA"/>
</dbReference>
<evidence type="ECO:0000313" key="1">
    <source>
        <dbReference type="EMBL" id="BDU77824.1"/>
    </source>
</evidence>
<reference evidence="1" key="1">
    <citation type="journal article" date="2023" name="Int. J. Syst. Evol. Microbiol.">
        <title>Mesoterricola silvestris gen. nov., sp. nov., Mesoterricola sediminis sp. nov., Geothrix oryzae sp. nov., Geothrix edaphica sp. nov., Geothrix rubra sp. nov., and Geothrix limicola sp. nov., six novel members of Acidobacteriota isolated from soils.</title>
        <authorList>
            <person name="Itoh H."/>
            <person name="Sugisawa Y."/>
            <person name="Mise K."/>
            <person name="Xu Z."/>
            <person name="Kuniyasu M."/>
            <person name="Ushijima N."/>
            <person name="Kawano K."/>
            <person name="Kobayashi E."/>
            <person name="Shiratori Y."/>
            <person name="Masuda Y."/>
            <person name="Senoo K."/>
        </authorList>
    </citation>
    <scope>NUCLEOTIDE SEQUENCE</scope>
    <source>
        <strain evidence="1">W786</strain>
    </source>
</reference>
<dbReference type="PROSITE" id="PS51257">
    <property type="entry name" value="PROKAR_LIPOPROTEIN"/>
    <property type="match status" value="1"/>
</dbReference>
<evidence type="ECO:0008006" key="3">
    <source>
        <dbReference type="Google" id="ProtNLM"/>
    </source>
</evidence>
<organism evidence="1 2">
    <name type="scientific">Mesoterricola sediminis</name>
    <dbReference type="NCBI Taxonomy" id="2927980"/>
    <lineage>
        <taxon>Bacteria</taxon>
        <taxon>Pseudomonadati</taxon>
        <taxon>Acidobacteriota</taxon>
        <taxon>Holophagae</taxon>
        <taxon>Holophagales</taxon>
        <taxon>Holophagaceae</taxon>
        <taxon>Mesoterricola</taxon>
    </lineage>
</organism>
<evidence type="ECO:0000313" key="2">
    <source>
        <dbReference type="Proteomes" id="UP001228113"/>
    </source>
</evidence>